<feature type="domain" description="MoaB/Mog" evidence="1">
    <location>
        <begin position="389"/>
        <end position="521"/>
    </location>
</feature>
<dbReference type="Proteomes" id="UP001317742">
    <property type="component" value="Chromosome"/>
</dbReference>
<dbReference type="SUPFAM" id="SSF53218">
    <property type="entry name" value="Molybdenum cofactor biosynthesis proteins"/>
    <property type="match status" value="1"/>
</dbReference>
<dbReference type="SMART" id="SM00852">
    <property type="entry name" value="MoCF_biosynth"/>
    <property type="match status" value="1"/>
</dbReference>
<name>A0ABN6S8K8_9BACT</name>
<dbReference type="RefSeq" id="WP_281761034.1">
    <property type="nucleotide sequence ID" value="NZ_AP026709.1"/>
</dbReference>
<dbReference type="InterPro" id="IPR001453">
    <property type="entry name" value="MoaB/Mog_dom"/>
</dbReference>
<dbReference type="Gene3D" id="3.40.980.10">
    <property type="entry name" value="MoaB/Mog-like domain"/>
    <property type="match status" value="1"/>
</dbReference>
<dbReference type="Gene3D" id="3.30.60.80">
    <property type="match status" value="1"/>
</dbReference>
<sequence>MHTQMTETTPPALSAGQAFTFDGFVELATWFHNYPAPGLLLGGYMVEEAKRHIPEGVLFDAISETSWCLPDAVQLLTPCTIGNGWLRVRNTGVYAVSLFDKFTGEGVRVRLDPSKLTCFPHTLCWLMKTKPKQDQNSKELRREIRDHGLEMLSVENVLIKPDVVAKRSKGTIVLCPICGDAYPEFHGAICRSCSGDSPYVGDRSLPVATDIETAIPSTPLEESVGKTIAHDMTRIVPGESKGVEFSRGHVVTAGDVCRLQQMGRFNLYVDQEAPTGFIHEDDAARAFAKAMCGDGVVAEGDPREGRVNLLAKRDGMLVVNEPLLTAFNSLGSVMAASRHGYSLVRKGRRAAATRAIPLFLEQSIFGRALAILNDAPLFSVAPLKKTKVGLLVTGNEIFKGLIKDRFAEVLEAKVVNLGGSIIETLIRPDDASEIAGAVRGLERLGCDLIITTAGLSVDPDDVTRQGLIAAGLTDMVHGMPVLPGAMTLVGSIGNARVLGVPACALFHKTTSLDILLPRLMADLPIARADFAKLGNGGMCMECTACTFPKCPFGR</sequence>
<protein>
    <submittedName>
        <fullName evidence="2">Trehalose-binding protein</fullName>
    </submittedName>
</protein>
<dbReference type="PANTHER" id="PTHR39418:SF1">
    <property type="entry name" value="DEHYDROGENASE"/>
    <property type="match status" value="1"/>
</dbReference>
<dbReference type="InterPro" id="IPR053194">
    <property type="entry name" value="tRNA_methyltr_O"/>
</dbReference>
<proteinExistence type="predicted"/>
<dbReference type="EMBL" id="AP026709">
    <property type="protein sequence ID" value="BDQ38538.1"/>
    <property type="molecule type" value="Genomic_DNA"/>
</dbReference>
<accession>A0ABN6S8K8</accession>
<keyword evidence="3" id="KW-1185">Reference proteome</keyword>
<evidence type="ECO:0000313" key="2">
    <source>
        <dbReference type="EMBL" id="BDQ38538.1"/>
    </source>
</evidence>
<dbReference type="InterPro" id="IPR003814">
    <property type="entry name" value="FmdEsu_dom"/>
</dbReference>
<gene>
    <name evidence="2" type="ORF">SYK_28980</name>
</gene>
<dbReference type="Pfam" id="PF02663">
    <property type="entry name" value="FmdE"/>
    <property type="match status" value="1"/>
</dbReference>
<evidence type="ECO:0000313" key="3">
    <source>
        <dbReference type="Proteomes" id="UP001317742"/>
    </source>
</evidence>
<dbReference type="InterPro" id="IPR057035">
    <property type="entry name" value="Znf-Tbcl_FmdE"/>
</dbReference>
<evidence type="ECO:0000259" key="1">
    <source>
        <dbReference type="SMART" id="SM00852"/>
    </source>
</evidence>
<organism evidence="2 3">
    <name type="scientific">Pseudodesulfovibrio nedwellii</name>
    <dbReference type="NCBI Taxonomy" id="2973072"/>
    <lineage>
        <taxon>Bacteria</taxon>
        <taxon>Pseudomonadati</taxon>
        <taxon>Thermodesulfobacteriota</taxon>
        <taxon>Desulfovibrionia</taxon>
        <taxon>Desulfovibrionales</taxon>
        <taxon>Desulfovibrionaceae</taxon>
    </lineage>
</organism>
<dbReference type="CDD" id="cd03522">
    <property type="entry name" value="MoeA_like"/>
    <property type="match status" value="1"/>
</dbReference>
<dbReference type="Pfam" id="PF23475">
    <property type="entry name" value="zf-Tbcl_FmdE"/>
    <property type="match status" value="1"/>
</dbReference>
<dbReference type="Gene3D" id="3.30.1330.130">
    <property type="match status" value="1"/>
</dbReference>
<dbReference type="Pfam" id="PF00994">
    <property type="entry name" value="MoCF_biosynth"/>
    <property type="match status" value="1"/>
</dbReference>
<dbReference type="SUPFAM" id="SSF143555">
    <property type="entry name" value="FwdE-like"/>
    <property type="match status" value="1"/>
</dbReference>
<dbReference type="InterPro" id="IPR036425">
    <property type="entry name" value="MoaB/Mog-like_dom_sf"/>
</dbReference>
<reference evidence="2 3" key="1">
    <citation type="submission" date="2022-08" db="EMBL/GenBank/DDBJ databases">
        <title>Genome Sequence of the sulphate-reducing bacterium, Pseudodesulfovibrio sp. SYK.</title>
        <authorList>
            <person name="Kondo R."/>
            <person name="Kataoka T."/>
        </authorList>
    </citation>
    <scope>NUCLEOTIDE SEQUENCE [LARGE SCALE GENOMIC DNA]</scope>
    <source>
        <strain evidence="2 3">SYK</strain>
    </source>
</reference>
<dbReference type="PANTHER" id="PTHR39418">
    <property type="entry name" value="DEHYDROGENASE-RELATED"/>
    <property type="match status" value="1"/>
</dbReference>